<dbReference type="Gene3D" id="3.20.20.70">
    <property type="entry name" value="Aldolase class I"/>
    <property type="match status" value="1"/>
</dbReference>
<dbReference type="EMBL" id="JAVRHO010000024">
    <property type="protein sequence ID" value="MDT0647941.1"/>
    <property type="molecule type" value="Genomic_DNA"/>
</dbReference>
<dbReference type="RefSeq" id="WP_311496041.1">
    <property type="nucleotide sequence ID" value="NZ_JAVRHO010000024.1"/>
</dbReference>
<evidence type="ECO:0000313" key="8">
    <source>
        <dbReference type="Proteomes" id="UP001245285"/>
    </source>
</evidence>
<dbReference type="InterPro" id="IPR028581">
    <property type="entry name" value="DeoC_typeI"/>
</dbReference>
<evidence type="ECO:0000256" key="1">
    <source>
        <dbReference type="ARBA" id="ARBA00010936"/>
    </source>
</evidence>
<dbReference type="PANTHER" id="PTHR10889">
    <property type="entry name" value="DEOXYRIBOSE-PHOSPHATE ALDOLASE"/>
    <property type="match status" value="1"/>
</dbReference>
<dbReference type="Proteomes" id="UP001245285">
    <property type="component" value="Unassembled WGS sequence"/>
</dbReference>
<dbReference type="PIRSF" id="PIRSF001357">
    <property type="entry name" value="DeoC"/>
    <property type="match status" value="1"/>
</dbReference>
<comment type="pathway">
    <text evidence="6">Carbohydrate degradation; 2-deoxy-D-ribose 1-phosphate degradation; D-glyceraldehyde 3-phosphate and acetaldehyde from 2-deoxy-alpha-D-ribose 1-phosphate: step 2/2.</text>
</comment>
<comment type="subcellular location">
    <subcellularLocation>
        <location evidence="6">Cytoplasm</location>
    </subcellularLocation>
</comment>
<dbReference type="PANTHER" id="PTHR10889:SF1">
    <property type="entry name" value="DEOXYRIBOSE-PHOSPHATE ALDOLASE"/>
    <property type="match status" value="1"/>
</dbReference>
<gene>
    <name evidence="6 7" type="primary">deoC</name>
    <name evidence="7" type="ORF">RM545_14680</name>
</gene>
<protein>
    <recommendedName>
        <fullName evidence="6">Deoxyribose-phosphate aldolase</fullName>
        <shortName evidence="6">DERA</shortName>
        <ecNumber evidence="6">4.1.2.4</ecNumber>
    </recommendedName>
    <alternativeName>
        <fullName evidence="6">2-deoxy-D-ribose 5-phosphate aldolase</fullName>
    </alternativeName>
    <alternativeName>
        <fullName evidence="6">Phosphodeoxyriboaldolase</fullName>
        <shortName evidence="6">Deoxyriboaldolase</shortName>
    </alternativeName>
</protein>
<proteinExistence type="inferred from homology"/>
<dbReference type="NCBIfam" id="TIGR00126">
    <property type="entry name" value="deoC"/>
    <property type="match status" value="1"/>
</dbReference>
<name>A0ABU3CNS8_9FLAO</name>
<sequence>MQLNKFIDHTNLKPTATPQDIKNLCAEAVEHQFYAVCVNGCYVQLACEQLKTSEIKLAAVIGFPLGAMEIESKIFEAERCISQGADEIDMVINIGQLKAGNLEVVQNEIALIKKTIGRKILKVIIETCYLTKEEIIAACKCALRAKANFGKTSTGFGTSGASFEDVKLMKSIVQEELQIKASGGIKDTETAEKFIKLGAARLGTSSGISLIKNI</sequence>
<organism evidence="7 8">
    <name type="scientific">Autumnicola lenta</name>
    <dbReference type="NCBI Taxonomy" id="3075593"/>
    <lineage>
        <taxon>Bacteria</taxon>
        <taxon>Pseudomonadati</taxon>
        <taxon>Bacteroidota</taxon>
        <taxon>Flavobacteriia</taxon>
        <taxon>Flavobacteriales</taxon>
        <taxon>Flavobacteriaceae</taxon>
        <taxon>Autumnicola</taxon>
    </lineage>
</organism>
<dbReference type="EC" id="4.1.2.4" evidence="6"/>
<comment type="catalytic activity">
    <reaction evidence="5 6">
        <text>2-deoxy-D-ribose 5-phosphate = D-glyceraldehyde 3-phosphate + acetaldehyde</text>
        <dbReference type="Rhea" id="RHEA:12821"/>
        <dbReference type="ChEBI" id="CHEBI:15343"/>
        <dbReference type="ChEBI" id="CHEBI:59776"/>
        <dbReference type="ChEBI" id="CHEBI:62877"/>
        <dbReference type="EC" id="4.1.2.4"/>
    </reaction>
</comment>
<dbReference type="InterPro" id="IPR011343">
    <property type="entry name" value="DeoC"/>
</dbReference>
<dbReference type="InterPro" id="IPR013785">
    <property type="entry name" value="Aldolase_TIM"/>
</dbReference>
<keyword evidence="3 6" id="KW-0456">Lyase</keyword>
<comment type="caution">
    <text evidence="7">The sequence shown here is derived from an EMBL/GenBank/DDBJ whole genome shotgun (WGS) entry which is preliminary data.</text>
</comment>
<evidence type="ECO:0000256" key="5">
    <source>
        <dbReference type="ARBA" id="ARBA00048791"/>
    </source>
</evidence>
<evidence type="ECO:0000256" key="3">
    <source>
        <dbReference type="ARBA" id="ARBA00023239"/>
    </source>
</evidence>
<dbReference type="HAMAP" id="MF_00114">
    <property type="entry name" value="DeoC_type1"/>
    <property type="match status" value="1"/>
</dbReference>
<feature type="active site" description="Proton donor/acceptor" evidence="6">
    <location>
        <position position="180"/>
    </location>
</feature>
<comment type="similarity">
    <text evidence="1 6">Belongs to the DeoC/FbaB aldolase family. DeoC type 1 subfamily.</text>
</comment>
<dbReference type="GO" id="GO:0004139">
    <property type="term" value="F:deoxyribose-phosphate aldolase activity"/>
    <property type="evidence" value="ECO:0007669"/>
    <property type="project" value="UniProtKB-EC"/>
</dbReference>
<keyword evidence="2 6" id="KW-0963">Cytoplasm</keyword>
<accession>A0ABU3CNS8</accession>
<comment type="function">
    <text evidence="6">Catalyzes a reversible aldol reaction between acetaldehyde and D-glyceraldehyde 3-phosphate to generate 2-deoxy-D-ribose 5-phosphate.</text>
</comment>
<feature type="active site" description="Proton donor/acceptor" evidence="6">
    <location>
        <position position="89"/>
    </location>
</feature>
<evidence type="ECO:0000313" key="7">
    <source>
        <dbReference type="EMBL" id="MDT0647941.1"/>
    </source>
</evidence>
<keyword evidence="4 6" id="KW-0704">Schiff base</keyword>
<dbReference type="SMART" id="SM01133">
    <property type="entry name" value="DeoC"/>
    <property type="match status" value="1"/>
</dbReference>
<dbReference type="InterPro" id="IPR002915">
    <property type="entry name" value="DeoC/FbaB/LacD_aldolase"/>
</dbReference>
<evidence type="ECO:0000256" key="2">
    <source>
        <dbReference type="ARBA" id="ARBA00022490"/>
    </source>
</evidence>
<reference evidence="7 8" key="1">
    <citation type="submission" date="2023-09" db="EMBL/GenBank/DDBJ databases">
        <authorList>
            <person name="Rey-Velasco X."/>
        </authorList>
    </citation>
    <scope>NUCLEOTIDE SEQUENCE [LARGE SCALE GENOMIC DNA]</scope>
    <source>
        <strain evidence="7 8">F260</strain>
    </source>
</reference>
<dbReference type="SUPFAM" id="SSF51569">
    <property type="entry name" value="Aldolase"/>
    <property type="match status" value="1"/>
</dbReference>
<evidence type="ECO:0000256" key="6">
    <source>
        <dbReference type="HAMAP-Rule" id="MF_00114"/>
    </source>
</evidence>
<dbReference type="Pfam" id="PF01791">
    <property type="entry name" value="DeoC"/>
    <property type="match status" value="1"/>
</dbReference>
<feature type="active site" description="Schiff-base intermediate with acetaldehyde" evidence="6">
    <location>
        <position position="151"/>
    </location>
</feature>
<keyword evidence="8" id="KW-1185">Reference proteome</keyword>
<evidence type="ECO:0000256" key="4">
    <source>
        <dbReference type="ARBA" id="ARBA00023270"/>
    </source>
</evidence>
<dbReference type="CDD" id="cd00959">
    <property type="entry name" value="DeoC"/>
    <property type="match status" value="1"/>
</dbReference>